<organism evidence="1 2">
    <name type="scientific">Chitinimonas viridis</name>
    <dbReference type="NCBI Taxonomy" id="664880"/>
    <lineage>
        <taxon>Bacteria</taxon>
        <taxon>Pseudomonadati</taxon>
        <taxon>Pseudomonadota</taxon>
        <taxon>Betaproteobacteria</taxon>
        <taxon>Neisseriales</taxon>
        <taxon>Chitinibacteraceae</taxon>
        <taxon>Chitinimonas</taxon>
    </lineage>
</organism>
<comment type="caution">
    <text evidence="1">The sequence shown here is derived from an EMBL/GenBank/DDBJ whole genome shotgun (WGS) entry which is preliminary data.</text>
</comment>
<proteinExistence type="predicted"/>
<protein>
    <recommendedName>
        <fullName evidence="3">SMI1/KNR4 family protein</fullName>
    </recommendedName>
</protein>
<evidence type="ECO:0000313" key="2">
    <source>
        <dbReference type="Proteomes" id="UP001180081"/>
    </source>
</evidence>
<dbReference type="RefSeq" id="WP_290333967.1">
    <property type="nucleotide sequence ID" value="NZ_JAUFPU010000018.1"/>
</dbReference>
<gene>
    <name evidence="1" type="ORF">QWZ03_17875</name>
</gene>
<dbReference type="Proteomes" id="UP001180081">
    <property type="component" value="Unassembled WGS sequence"/>
</dbReference>
<keyword evidence="2" id="KW-1185">Reference proteome</keyword>
<dbReference type="EMBL" id="JAUFPU010000018">
    <property type="protein sequence ID" value="MDN3578640.1"/>
    <property type="molecule type" value="Genomic_DNA"/>
</dbReference>
<sequence>MPYTREQAYLALATLNPAPVFLDAYRTRALPRNLDIYIGVPEEFFIAPDAQEAYTANVLIPILDDGNFGLVTFLNPESGELVQMYVEDDSGEPHAIHRGWQQYLACLLVRISESEDNDEALREIAGLVGFSEIDAFTAFMTQSGAMTGKAYELARERFIRSVSV</sequence>
<reference evidence="1" key="1">
    <citation type="journal article" date="2014" name="Int. J. Syst. Evol. Microbiol.">
        <title>Complete genome of a new Firmicutes species belonging to the dominant human colonic microbiota ('Ruminococcus bicirculans') reveals two chromosomes and a selective capacity to utilize plant glucans.</title>
        <authorList>
            <consortium name="NISC Comparative Sequencing Program"/>
            <person name="Wegmann U."/>
            <person name="Louis P."/>
            <person name="Goesmann A."/>
            <person name="Henrissat B."/>
            <person name="Duncan S.H."/>
            <person name="Flint H.J."/>
        </authorList>
    </citation>
    <scope>NUCLEOTIDE SEQUENCE</scope>
    <source>
        <strain evidence="1">CECT 7703</strain>
    </source>
</reference>
<evidence type="ECO:0000313" key="1">
    <source>
        <dbReference type="EMBL" id="MDN3578640.1"/>
    </source>
</evidence>
<name>A0ABT8B9E0_9NEIS</name>
<reference evidence="1" key="2">
    <citation type="submission" date="2023-06" db="EMBL/GenBank/DDBJ databases">
        <authorList>
            <person name="Lucena T."/>
            <person name="Sun Q."/>
        </authorList>
    </citation>
    <scope>NUCLEOTIDE SEQUENCE</scope>
    <source>
        <strain evidence="1">CECT 7703</strain>
    </source>
</reference>
<accession>A0ABT8B9E0</accession>
<evidence type="ECO:0008006" key="3">
    <source>
        <dbReference type="Google" id="ProtNLM"/>
    </source>
</evidence>